<comment type="function">
    <text evidence="8">F(1)F(0) ATP synthase produces ATP from ADP in the presence of a proton or sodium gradient. F-type ATPases consist of two structural domains, F(1) containing the extramembraneous catalytic core and F(0) containing the membrane proton channel, linked together by a central stalk and a peripheral stalk. During catalysis, ATP synthesis in the catalytic domain of F(1) is coupled via a rotary mechanism of the central stalk subunits to proton translocation.</text>
</comment>
<evidence type="ECO:0000256" key="1">
    <source>
        <dbReference type="ARBA" id="ARBA00004370"/>
    </source>
</evidence>
<comment type="subcellular location">
    <subcellularLocation>
        <location evidence="8">Cell membrane</location>
        <topology evidence="8">Peripheral membrane protein</topology>
    </subcellularLocation>
    <subcellularLocation>
        <location evidence="1">Membrane</location>
    </subcellularLocation>
</comment>
<evidence type="ECO:0000256" key="3">
    <source>
        <dbReference type="ARBA" id="ARBA00022781"/>
    </source>
</evidence>
<dbReference type="NCBIfam" id="TIGR01145">
    <property type="entry name" value="ATP_synt_delta"/>
    <property type="match status" value="1"/>
</dbReference>
<comment type="caution">
    <text evidence="9">The sequence shown here is derived from an EMBL/GenBank/DDBJ whole genome shotgun (WGS) entry which is preliminary data.</text>
</comment>
<accession>A0A066ZRM9</accession>
<keyword evidence="10" id="KW-1185">Reference proteome</keyword>
<dbReference type="AlphaFoldDB" id="A0A066ZRM9"/>
<dbReference type="Gene3D" id="1.10.520.20">
    <property type="entry name" value="N-terminal domain of the delta subunit of the F1F0-ATP synthase"/>
    <property type="match status" value="1"/>
</dbReference>
<dbReference type="STRING" id="28885.EI16_07585"/>
<evidence type="ECO:0000313" key="9">
    <source>
        <dbReference type="EMBL" id="KDN96142.1"/>
    </source>
</evidence>
<dbReference type="PRINTS" id="PR00125">
    <property type="entry name" value="ATPASEDELTA"/>
</dbReference>
<protein>
    <recommendedName>
        <fullName evidence="8">ATP synthase subunit delta</fullName>
    </recommendedName>
    <alternativeName>
        <fullName evidence="8">ATP synthase F(1) sector subunit delta</fullName>
    </alternativeName>
    <alternativeName>
        <fullName evidence="8">F-type ATPase subunit delta</fullName>
        <shortName evidence="8">F-ATPase subunit delta</shortName>
    </alternativeName>
</protein>
<proteinExistence type="inferred from homology"/>
<keyword evidence="3 8" id="KW-0375">Hydrogen ion transport</keyword>
<dbReference type="GO" id="GO:0045259">
    <property type="term" value="C:proton-transporting ATP synthase complex"/>
    <property type="evidence" value="ECO:0007669"/>
    <property type="project" value="UniProtKB-KW"/>
</dbReference>
<name>A0A066ZRM9_HYDMR</name>
<dbReference type="GO" id="GO:0046933">
    <property type="term" value="F:proton-transporting ATP synthase activity, rotational mechanism"/>
    <property type="evidence" value="ECO:0007669"/>
    <property type="project" value="UniProtKB-UniRule"/>
</dbReference>
<sequence length="178" mass="19211">MAELITIARPYAEAVFAVAKEEGKLDAWSESLANLAAIVSDETMQAFMANPETQDSQVSEVFTAVLGGKTDKELDNLLSVMTENKRLQSLPFVAELFEDMKAIEDKKVRATVISARAATVEQKKKLSAALNAKFDAEVEITYEEDSSLIAGIKIIVGDWAIDGSALSQLNKLGAAIAQ</sequence>
<dbReference type="GO" id="GO:0005886">
    <property type="term" value="C:plasma membrane"/>
    <property type="evidence" value="ECO:0007669"/>
    <property type="project" value="UniProtKB-SubCell"/>
</dbReference>
<evidence type="ECO:0000256" key="6">
    <source>
        <dbReference type="ARBA" id="ARBA00023196"/>
    </source>
</evidence>
<evidence type="ECO:0000256" key="8">
    <source>
        <dbReference type="HAMAP-Rule" id="MF_01416"/>
    </source>
</evidence>
<evidence type="ECO:0000313" key="10">
    <source>
        <dbReference type="Proteomes" id="UP000027341"/>
    </source>
</evidence>
<keyword evidence="5 8" id="KW-0472">Membrane</keyword>
<keyword evidence="2 8" id="KW-0813">Transport</keyword>
<dbReference type="SUPFAM" id="SSF47928">
    <property type="entry name" value="N-terminal domain of the delta subunit of the F1F0-ATP synthase"/>
    <property type="match status" value="1"/>
</dbReference>
<evidence type="ECO:0000256" key="7">
    <source>
        <dbReference type="ARBA" id="ARBA00023310"/>
    </source>
</evidence>
<evidence type="ECO:0000256" key="5">
    <source>
        <dbReference type="ARBA" id="ARBA00023136"/>
    </source>
</evidence>
<dbReference type="Proteomes" id="UP000027341">
    <property type="component" value="Unassembled WGS sequence"/>
</dbReference>
<dbReference type="HAMAP" id="MF_01416">
    <property type="entry name" value="ATP_synth_delta_bact"/>
    <property type="match status" value="1"/>
</dbReference>
<comment type="similarity">
    <text evidence="8">Belongs to the ATPase delta chain family.</text>
</comment>
<dbReference type="InterPro" id="IPR026015">
    <property type="entry name" value="ATP_synth_OSCP/delta_N_sf"/>
</dbReference>
<dbReference type="NCBIfam" id="NF004402">
    <property type="entry name" value="PRK05758.2-2"/>
    <property type="match status" value="1"/>
</dbReference>
<keyword evidence="8" id="KW-1003">Cell membrane</keyword>
<comment type="function">
    <text evidence="8">This protein is part of the stalk that links CF(0) to CF(1). It either transmits conformational changes from CF(0) to CF(1) or is implicated in proton conduction.</text>
</comment>
<dbReference type="RefSeq" id="WP_029911666.1">
    <property type="nucleotide sequence ID" value="NZ_AP020335.1"/>
</dbReference>
<reference evidence="9 10" key="1">
    <citation type="submission" date="2014-04" db="EMBL/GenBank/DDBJ databases">
        <title>Draft genome sequence of Hydrogenovibrio marinus MH-110, a model organism for aerobic H2 metabolism.</title>
        <authorList>
            <person name="Cha H.J."/>
            <person name="Jo B.H."/>
            <person name="Hwang B.H."/>
        </authorList>
    </citation>
    <scope>NUCLEOTIDE SEQUENCE [LARGE SCALE GENOMIC DNA]</scope>
    <source>
        <strain evidence="9 10">MH-110</strain>
    </source>
</reference>
<keyword evidence="4 8" id="KW-0406">Ion transport</keyword>
<organism evidence="9 10">
    <name type="scientific">Hydrogenovibrio marinus</name>
    <dbReference type="NCBI Taxonomy" id="28885"/>
    <lineage>
        <taxon>Bacteria</taxon>
        <taxon>Pseudomonadati</taxon>
        <taxon>Pseudomonadota</taxon>
        <taxon>Gammaproteobacteria</taxon>
        <taxon>Thiotrichales</taxon>
        <taxon>Piscirickettsiaceae</taxon>
        <taxon>Hydrogenovibrio</taxon>
    </lineage>
</organism>
<dbReference type="Pfam" id="PF00213">
    <property type="entry name" value="OSCP"/>
    <property type="match status" value="1"/>
</dbReference>
<evidence type="ECO:0000256" key="4">
    <source>
        <dbReference type="ARBA" id="ARBA00023065"/>
    </source>
</evidence>
<gene>
    <name evidence="8" type="primary">atpH</name>
    <name evidence="9" type="ORF">EI16_07585</name>
</gene>
<dbReference type="PANTHER" id="PTHR11910">
    <property type="entry name" value="ATP SYNTHASE DELTA CHAIN"/>
    <property type="match status" value="1"/>
</dbReference>
<keyword evidence="6 8" id="KW-0139">CF(1)</keyword>
<keyword evidence="7 8" id="KW-0066">ATP synthesis</keyword>
<evidence type="ECO:0000256" key="2">
    <source>
        <dbReference type="ARBA" id="ARBA00022448"/>
    </source>
</evidence>
<dbReference type="InterPro" id="IPR000711">
    <property type="entry name" value="ATPase_OSCP/dsu"/>
</dbReference>
<dbReference type="EMBL" id="JMIU01000001">
    <property type="protein sequence ID" value="KDN96142.1"/>
    <property type="molecule type" value="Genomic_DNA"/>
</dbReference>